<dbReference type="Proteomes" id="UP000028664">
    <property type="component" value="Segment"/>
</dbReference>
<dbReference type="EMBL" id="KM051843">
    <property type="protein sequence ID" value="AII27976.1"/>
    <property type="molecule type" value="Genomic_DNA"/>
</dbReference>
<proteinExistence type="predicted"/>
<accession>A0A076G792</accession>
<name>A0A076G792_9CAUD</name>
<sequence length="143" mass="16391">MSKKIEPFPPMSEWSDEALEQLGWSLSEDAKRTEEIRRVRELFEKHKRASPRFYSVGTQKDRMPRSKPILLGGPIGGIREFPPINLHIKHTSERLGVTAGKTYKAFVVSVEKCELVLMNDNGYLISNPLTEFFQAEISPFTRP</sequence>
<dbReference type="RefSeq" id="YP_009056344.1">
    <property type="nucleotide sequence ID" value="NC_024792.1"/>
</dbReference>
<dbReference type="OrthoDB" id="25776at10239"/>
<evidence type="ECO:0000313" key="1">
    <source>
        <dbReference type="EMBL" id="AII27976.1"/>
    </source>
</evidence>
<reference evidence="1 2" key="1">
    <citation type="submission" date="2014-06" db="EMBL/GenBank/DDBJ databases">
        <title>Bioinformatic genomic analysis of Bacillus phage Bobb.</title>
        <authorList>
            <person name="Lewis H.M.N."/>
            <person name="Temple L."/>
            <person name="Barth R.N."/>
            <person name="Bowles K.M."/>
            <person name="Churchin D.I."/>
            <person name="Scott-Croshaw C."/>
            <person name="Glasgow G.H."/>
            <person name="Gloe M.W."/>
            <person name="McGough T.M."/>
            <person name="Nutbrown S.A."/>
            <person name="Romulus S.R."/>
            <person name="Sanders K.A.M."/>
            <person name="Diachok C.R."/>
            <person name="Serigano J.P."/>
            <person name="Shin D."/>
            <person name="Suresh M.H."/>
            <person name="Conner A.R.N."/>
            <person name="Korba R.M."/>
            <person name="Livermore R.J."/>
            <person name="Rohlf M.B."/>
            <person name="Utterback S.D."/>
            <person name="Wilson V.E."/>
        </authorList>
    </citation>
    <scope>NUCLEOTIDE SEQUENCE [LARGE SCALE GENOMIC DNA]</scope>
</reference>
<evidence type="ECO:0000313" key="2">
    <source>
        <dbReference type="Proteomes" id="UP000028664"/>
    </source>
</evidence>
<dbReference type="GeneID" id="20283362"/>
<keyword evidence="2" id="KW-1185">Reference proteome</keyword>
<organism evidence="1 2">
    <name type="scientific">Bacillus phage Bobb</name>
    <dbReference type="NCBI Taxonomy" id="1527469"/>
    <lineage>
        <taxon>Viruses</taxon>
        <taxon>Duplodnaviria</taxon>
        <taxon>Heunggongvirae</taxon>
        <taxon>Uroviricota</taxon>
        <taxon>Caudoviricetes</taxon>
        <taxon>Herelleviridae</taxon>
        <taxon>Bastillevirinae</taxon>
        <taxon>Agatevirus</taxon>
        <taxon>Agatevirus bobb</taxon>
    </lineage>
</organism>
<protein>
    <submittedName>
        <fullName evidence="1">Uncharacterized protein</fullName>
    </submittedName>
</protein>
<dbReference type="KEGG" id="vg:20283362"/>